<evidence type="ECO:0000313" key="2">
    <source>
        <dbReference type="EMBL" id="CAL1581140.1"/>
    </source>
</evidence>
<accession>A0AAV2MMK7</accession>
<evidence type="ECO:0000313" key="4">
    <source>
        <dbReference type="Proteomes" id="UP001497482"/>
    </source>
</evidence>
<gene>
    <name evidence="2" type="ORF">KC01_LOCUS11912</name>
    <name evidence="3" type="ORF">KC01_LOCUS40326</name>
</gene>
<dbReference type="Proteomes" id="UP001497482">
    <property type="component" value="Chromosome 15"/>
</dbReference>
<dbReference type="EMBL" id="OZ035837">
    <property type="protein sequence ID" value="CAL1581140.1"/>
    <property type="molecule type" value="Genomic_DNA"/>
</dbReference>
<proteinExistence type="predicted"/>
<dbReference type="EMBL" id="OZ035830">
    <property type="protein sequence ID" value="CAL1614266.1"/>
    <property type="molecule type" value="Genomic_DNA"/>
</dbReference>
<organism evidence="3 4">
    <name type="scientific">Knipowitschia caucasica</name>
    <name type="common">Caucasian dwarf goby</name>
    <name type="synonym">Pomatoschistus caucasicus</name>
    <dbReference type="NCBI Taxonomy" id="637954"/>
    <lineage>
        <taxon>Eukaryota</taxon>
        <taxon>Metazoa</taxon>
        <taxon>Chordata</taxon>
        <taxon>Craniata</taxon>
        <taxon>Vertebrata</taxon>
        <taxon>Euteleostomi</taxon>
        <taxon>Actinopterygii</taxon>
        <taxon>Neopterygii</taxon>
        <taxon>Teleostei</taxon>
        <taxon>Neoteleostei</taxon>
        <taxon>Acanthomorphata</taxon>
        <taxon>Gobiaria</taxon>
        <taxon>Gobiiformes</taxon>
        <taxon>Gobioidei</taxon>
        <taxon>Gobiidae</taxon>
        <taxon>Gobiinae</taxon>
        <taxon>Knipowitschia</taxon>
    </lineage>
</organism>
<name>A0AAV2MMK7_KNICA</name>
<keyword evidence="4" id="KW-1185">Reference proteome</keyword>
<protein>
    <submittedName>
        <fullName evidence="3">Uncharacterized protein</fullName>
    </submittedName>
</protein>
<feature type="region of interest" description="Disordered" evidence="1">
    <location>
        <begin position="52"/>
        <end position="76"/>
    </location>
</feature>
<reference evidence="3 4" key="1">
    <citation type="submission" date="2024-04" db="EMBL/GenBank/DDBJ databases">
        <authorList>
            <person name="Waldvogel A.-M."/>
            <person name="Schoenle A."/>
        </authorList>
    </citation>
    <scope>NUCLEOTIDE SEQUENCE [LARGE SCALE GENOMIC DNA]</scope>
</reference>
<evidence type="ECO:0000313" key="3">
    <source>
        <dbReference type="EMBL" id="CAL1614266.1"/>
    </source>
</evidence>
<evidence type="ECO:0000256" key="1">
    <source>
        <dbReference type="SAM" id="MobiDB-lite"/>
    </source>
</evidence>
<sequence>MGARSLSVEGRWFLVLGQGSCSRPGGGWWRPGNITLPAGSRACFTCRKPQDGVDPGQMRTPGSGVVALGRGPQTSP</sequence>
<dbReference type="AlphaFoldDB" id="A0AAV2MMK7"/>
<dbReference type="Proteomes" id="UP001497482">
    <property type="component" value="Chromosome 8"/>
</dbReference>